<dbReference type="Proteomes" id="UP000290608">
    <property type="component" value="Unassembled WGS sequence"/>
</dbReference>
<proteinExistence type="predicted"/>
<dbReference type="STRING" id="1122159.SAMN02745246_00076"/>
<dbReference type="Pfam" id="PF03473">
    <property type="entry name" value="MOSC"/>
    <property type="match status" value="1"/>
</dbReference>
<dbReference type="GO" id="GO:0030151">
    <property type="term" value="F:molybdenum ion binding"/>
    <property type="evidence" value="ECO:0007669"/>
    <property type="project" value="InterPro"/>
</dbReference>
<evidence type="ECO:0000313" key="2">
    <source>
        <dbReference type="EMBL" id="RXG32926.1"/>
    </source>
</evidence>
<feature type="domain" description="MOSC" evidence="1">
    <location>
        <begin position="119"/>
        <end position="267"/>
    </location>
</feature>
<dbReference type="InterPro" id="IPR005303">
    <property type="entry name" value="MOCOS_middle"/>
</dbReference>
<comment type="caution">
    <text evidence="2">The sequence shown here is derived from an EMBL/GenBank/DDBJ whole genome shotgun (WGS) entry which is preliminary data.</text>
</comment>
<dbReference type="GO" id="GO:0030170">
    <property type="term" value="F:pyridoxal phosphate binding"/>
    <property type="evidence" value="ECO:0007669"/>
    <property type="project" value="InterPro"/>
</dbReference>
<dbReference type="Pfam" id="PF03476">
    <property type="entry name" value="MOSC_N"/>
    <property type="match status" value="1"/>
</dbReference>
<dbReference type="RefSeq" id="WP_073095703.1">
    <property type="nucleotide sequence ID" value="NZ_QOVL01000001.1"/>
</dbReference>
<reference evidence="2 3" key="1">
    <citation type="submission" date="2018-07" db="EMBL/GenBank/DDBJ databases">
        <title>Leeuwenhoekiella genomics.</title>
        <authorList>
            <person name="Tahon G."/>
            <person name="Willems A."/>
        </authorList>
    </citation>
    <scope>NUCLEOTIDE SEQUENCE [LARGE SCALE GENOMIC DNA]</scope>
    <source>
        <strain evidence="2 3">LMG 1345</strain>
    </source>
</reference>
<dbReference type="InterPro" id="IPR011037">
    <property type="entry name" value="Pyrv_Knase-like_insert_dom_sf"/>
</dbReference>
<evidence type="ECO:0000313" key="3">
    <source>
        <dbReference type="Proteomes" id="UP000290608"/>
    </source>
</evidence>
<accession>A0A4Q0PQS4</accession>
<dbReference type="PANTHER" id="PTHR14237:SF19">
    <property type="entry name" value="MITOCHONDRIAL AMIDOXIME REDUCING COMPONENT 1"/>
    <property type="match status" value="1"/>
</dbReference>
<evidence type="ECO:0000259" key="1">
    <source>
        <dbReference type="PROSITE" id="PS51340"/>
    </source>
</evidence>
<dbReference type="SUPFAM" id="SSF50800">
    <property type="entry name" value="PK beta-barrel domain-like"/>
    <property type="match status" value="1"/>
</dbReference>
<dbReference type="AlphaFoldDB" id="A0A4Q0PQS4"/>
<gene>
    <name evidence="2" type="ORF">DSL99_17</name>
</gene>
<name>A0A4Q0PQS4_9FLAO</name>
<dbReference type="EMBL" id="QOVL01000001">
    <property type="protein sequence ID" value="RXG32926.1"/>
    <property type="molecule type" value="Genomic_DNA"/>
</dbReference>
<dbReference type="PANTHER" id="PTHR14237">
    <property type="entry name" value="MOLYBDOPTERIN COFACTOR SULFURASE MOSC"/>
    <property type="match status" value="1"/>
</dbReference>
<dbReference type="InterPro" id="IPR005302">
    <property type="entry name" value="MoCF_Sase_C"/>
</dbReference>
<protein>
    <recommendedName>
        <fullName evidence="1">MOSC domain-containing protein</fullName>
    </recommendedName>
</protein>
<dbReference type="PROSITE" id="PS51340">
    <property type="entry name" value="MOSC"/>
    <property type="match status" value="1"/>
</dbReference>
<sequence length="268" mass="30090">MYSPQIKSLYTYPLKSAGGISLSETQVTSLGFELDREFALVNSEGKVLTAREKPQLLQLNVAITKDFLSISDNGKELQIPLKVSSGEVQELQLFENPAFGKLINEEANLWFRNYLGEALRLVRIDKTNLRTVSSKYNLLGNQYISFADGFPIHLVSEASVADLNTKLDNAMPAERFRPNIIISGIPAYSEESWKTISIGTCIFDVIEKTPRCSLITIDPKTALINKRQEPLRTLATYKKEEKAVNFGVYLIPRNEGRLLKSDIISINQ</sequence>
<dbReference type="SUPFAM" id="SSF141673">
    <property type="entry name" value="MOSC N-terminal domain-like"/>
    <property type="match status" value="1"/>
</dbReference>
<dbReference type="GO" id="GO:0003824">
    <property type="term" value="F:catalytic activity"/>
    <property type="evidence" value="ECO:0007669"/>
    <property type="project" value="InterPro"/>
</dbReference>
<organism evidence="2 3">
    <name type="scientific">Leeuwenhoekiella marinoflava</name>
    <dbReference type="NCBI Taxonomy" id="988"/>
    <lineage>
        <taxon>Bacteria</taxon>
        <taxon>Pseudomonadati</taxon>
        <taxon>Bacteroidota</taxon>
        <taxon>Flavobacteriia</taxon>
        <taxon>Flavobacteriales</taxon>
        <taxon>Flavobacteriaceae</taxon>
        <taxon>Leeuwenhoekiella</taxon>
    </lineage>
</organism>